<evidence type="ECO:0000313" key="1">
    <source>
        <dbReference type="EMBL" id="KZP16316.1"/>
    </source>
</evidence>
<dbReference type="AlphaFoldDB" id="A0A166F0S4"/>
<feature type="non-terminal residue" evidence="1">
    <location>
        <position position="1"/>
    </location>
</feature>
<name>A0A166F0S4_9AGAM</name>
<feature type="non-terminal residue" evidence="1">
    <location>
        <position position="88"/>
    </location>
</feature>
<dbReference type="OrthoDB" id="5364171at2759"/>
<dbReference type="EMBL" id="KV417594">
    <property type="protein sequence ID" value="KZP16316.1"/>
    <property type="molecule type" value="Genomic_DNA"/>
</dbReference>
<protein>
    <submittedName>
        <fullName evidence="1">Uncharacterized protein</fullName>
    </submittedName>
</protein>
<sequence>HMWVLQTSDNNSRRVVAVFANRKVADEWWHAVLNAPPILSNNMQRISPQVYNYNGSVCQISLFFKEPQFQSVADKFRGRMFLTGEIDK</sequence>
<dbReference type="Proteomes" id="UP000076532">
    <property type="component" value="Unassembled WGS sequence"/>
</dbReference>
<keyword evidence="2" id="KW-1185">Reference proteome</keyword>
<proteinExistence type="predicted"/>
<gene>
    <name evidence="1" type="ORF">FIBSPDRAFT_656860</name>
</gene>
<accession>A0A166F0S4</accession>
<organism evidence="1 2">
    <name type="scientific">Athelia psychrophila</name>
    <dbReference type="NCBI Taxonomy" id="1759441"/>
    <lineage>
        <taxon>Eukaryota</taxon>
        <taxon>Fungi</taxon>
        <taxon>Dikarya</taxon>
        <taxon>Basidiomycota</taxon>
        <taxon>Agaricomycotina</taxon>
        <taxon>Agaricomycetes</taxon>
        <taxon>Agaricomycetidae</taxon>
        <taxon>Atheliales</taxon>
        <taxon>Atheliaceae</taxon>
        <taxon>Athelia</taxon>
    </lineage>
</organism>
<evidence type="ECO:0000313" key="2">
    <source>
        <dbReference type="Proteomes" id="UP000076532"/>
    </source>
</evidence>
<reference evidence="1 2" key="1">
    <citation type="journal article" date="2016" name="Mol. Biol. Evol.">
        <title>Comparative Genomics of Early-Diverging Mushroom-Forming Fungi Provides Insights into the Origins of Lignocellulose Decay Capabilities.</title>
        <authorList>
            <person name="Nagy L.G."/>
            <person name="Riley R."/>
            <person name="Tritt A."/>
            <person name="Adam C."/>
            <person name="Daum C."/>
            <person name="Floudas D."/>
            <person name="Sun H."/>
            <person name="Yadav J.S."/>
            <person name="Pangilinan J."/>
            <person name="Larsson K.H."/>
            <person name="Matsuura K."/>
            <person name="Barry K."/>
            <person name="Labutti K."/>
            <person name="Kuo R."/>
            <person name="Ohm R.A."/>
            <person name="Bhattacharya S.S."/>
            <person name="Shirouzu T."/>
            <person name="Yoshinaga Y."/>
            <person name="Martin F.M."/>
            <person name="Grigoriev I.V."/>
            <person name="Hibbett D.S."/>
        </authorList>
    </citation>
    <scope>NUCLEOTIDE SEQUENCE [LARGE SCALE GENOMIC DNA]</scope>
    <source>
        <strain evidence="1 2">CBS 109695</strain>
    </source>
</reference>